<dbReference type="Pfam" id="PF14559">
    <property type="entry name" value="TPR_19"/>
    <property type="match status" value="2"/>
</dbReference>
<feature type="transmembrane region" description="Helical" evidence="12">
    <location>
        <begin position="74"/>
        <end position="97"/>
    </location>
</feature>
<dbReference type="Pfam" id="PF09721">
    <property type="entry name" value="Exosortase_EpsH"/>
    <property type="match status" value="1"/>
</dbReference>
<keyword evidence="6" id="KW-0378">Hydrolase</keyword>
<feature type="transmembrane region" description="Helical" evidence="12">
    <location>
        <begin position="257"/>
        <end position="280"/>
    </location>
</feature>
<reference evidence="13 14" key="1">
    <citation type="submission" date="2019-02" db="EMBL/GenBank/DDBJ databases">
        <title>Deep-cultivation of Planctomycetes and their phenomic and genomic characterization uncovers novel biology.</title>
        <authorList>
            <person name="Wiegand S."/>
            <person name="Jogler M."/>
            <person name="Boedeker C."/>
            <person name="Pinto D."/>
            <person name="Vollmers J."/>
            <person name="Rivas-Marin E."/>
            <person name="Kohn T."/>
            <person name="Peeters S.H."/>
            <person name="Heuer A."/>
            <person name="Rast P."/>
            <person name="Oberbeckmann S."/>
            <person name="Bunk B."/>
            <person name="Jeske O."/>
            <person name="Meyerdierks A."/>
            <person name="Storesund J.E."/>
            <person name="Kallscheuer N."/>
            <person name="Luecker S."/>
            <person name="Lage O.M."/>
            <person name="Pohl T."/>
            <person name="Merkel B.J."/>
            <person name="Hornburger P."/>
            <person name="Mueller R.-W."/>
            <person name="Bruemmer F."/>
            <person name="Labrenz M."/>
            <person name="Spormann A.M."/>
            <person name="Op den Camp H."/>
            <person name="Overmann J."/>
            <person name="Amann R."/>
            <person name="Jetten M.S.M."/>
            <person name="Mascher T."/>
            <person name="Medema M.H."/>
            <person name="Devos D.P."/>
            <person name="Kaster A.-K."/>
            <person name="Ovreas L."/>
            <person name="Rohde M."/>
            <person name="Galperin M.Y."/>
            <person name="Jogler C."/>
        </authorList>
    </citation>
    <scope>NUCLEOTIDE SEQUENCE [LARGE SCALE GENOMIC DNA]</scope>
    <source>
        <strain evidence="13 14">Pla175</strain>
    </source>
</reference>
<dbReference type="GO" id="GO:0005886">
    <property type="term" value="C:plasma membrane"/>
    <property type="evidence" value="ECO:0007669"/>
    <property type="project" value="UniProtKB-SubCell"/>
</dbReference>
<keyword evidence="5" id="KW-0677">Repeat</keyword>
<dbReference type="InterPro" id="IPR051012">
    <property type="entry name" value="CellSynth/LPSAsmb/PSIAsmb"/>
</dbReference>
<evidence type="ECO:0000256" key="10">
    <source>
        <dbReference type="PROSITE-ProRule" id="PRU00339"/>
    </source>
</evidence>
<dbReference type="GO" id="GO:0008233">
    <property type="term" value="F:peptidase activity"/>
    <property type="evidence" value="ECO:0007669"/>
    <property type="project" value="UniProtKB-KW"/>
</dbReference>
<evidence type="ECO:0000256" key="3">
    <source>
        <dbReference type="ARBA" id="ARBA00022670"/>
    </source>
</evidence>
<evidence type="ECO:0000256" key="12">
    <source>
        <dbReference type="SAM" id="Phobius"/>
    </source>
</evidence>
<protein>
    <submittedName>
        <fullName evidence="13">Lipoprotein NlpI</fullName>
    </submittedName>
</protein>
<sequence length="1747" mass="187904">MSSTERSQRSGVWAWLAPAALLAIAVWAYWPTLVRVTEAWASDPDYSHGYLVVPIALFFLWLRRDRRPRLEWGLFPTGLVLLAIAGLMRLVASRFYLFEIDTWSVPLWVAGVVWTLWGWPALRWALPSIAFLWFATPLPGTVALALSVPLQKLAAQLSGVALQICGLPAIVEGTTILLGDESLEVARACSGLRMFYGITALAFASIIIMRPGWWKAIAAVLAIAPVAVLMNVLRITATGVLTYSFPGAGIEKQVHDWAGLLVLPLAMLVFMGLLALFDRVATSWSADPRRTAPWLLGAAAGCIALVALGAWRYQTERERSLATLLTASARYEEEGDLDEAIRFLNRYTLARPEDAAEQVHLAELFAKAADTPGRKIRAVELLRSAYLADPSRRDLGIWAVELALETETFGPALELLGAMQADPAGAQDPELLQKRAEVLLAYMNAPQGQRQTKISWGDVAEALQDSLAGEGYPASHAVALAVVTRDRLAEPDAAQRAQAANAVINQLVAERPEDAEALFARYRYARAYGPAAEGFDPDADLDKALKHRAGAPPQPRAELLITAADRSRADDPAAARKLLEEAIKADPAAVPAYLALAELARNEGGPVDGWQEAVVVLRRGLAANEDAPLALSFGLAKLLVEGGEHAEAAEQIKEIRVYVDRIKDPALRGYARLEIAVVDAMQAARAKRTAQAAATLAAALRRADVTAAAEQRYAEPVADAWRRLAGWYAELDRSDAALAAWRRVVALAPTSAAAQAAVIDAAIDAGDTEAAVAASREQVQKSPDSGVAWLRLAQALLADQLRLPPASRKLAAVEQAAQKAAELKAPSVSLALAFVDLRRAQDRRPEAAQSLKRVLEKDPAQPEIWQSLATLEIEQENYDEALAAIGALTEQGGDISTAEALRATVLISTGRGPEAAERLAKARASARGDDQVVLTLLAAALERQMDRSDAARTMLSAARDADPTNLRYVQALAQYALADRDWAALAGWETKLRGLEGEEGTQWKACRALRLLMSGTKPDAIQLAECEKLAEQIIETRPRWATGPFLLSQVALQQGDSERGLAQLQRAWELGKRDSVSAEQMVALLSAAGRREDLERFAAELGDLPLMAPAVYDLVIPSLLGSARGGAALDKARQWAEENPEDPGAQLRLGRALLFSSAALQGASARSEQMSQAEAAFREAVRLGPDRLDAWMALFGFMLQTERPEGASEVISQFKQSAEIDPLPKQLALAQLWAASGQVAAAVHHWRAASDLAEQQPGSPQSAAAQAQAAAFFMNSSPPLAQRYCRQALASDPDAIQPRILLVQLLGQRRTPESVAEALELVGRIPEEPASIAVEKARLHALLLAERDEEGDIAEAISLIESLPSRGVVERRLLADLYEQAGRIGAAYEQLDELADERPQQIADLVRLLRFWQTHLQADRQFAGRIASALGQLGRLPSGLAEQLRWQLRLAATEQAGGATGEVGSADGESAVSTTATESTDVAAGSPAIDPEVQREVLGNFWRGAVARRALEDPNSAPGLLVGAYRAMLDEGCLAGVEATALNPPAQSISPTYAARLLANVEMMSPPADPAHIDLAEKLLDQQLAASQDDLALLRDAADLAAVTGRNERAESLYRRMLAVEPTNANACNNLASLWIEDPRRWDAARKLVEQGLAAHPDDASLLDTKGQLLLLAGEADAAVEALGVALRVDPSSATAHLHRARAIDEMGQQAEASEAVLAALALGIANETKLPADAKLLEQLREKFSL</sequence>
<feature type="transmembrane region" description="Helical" evidence="12">
    <location>
        <begin position="191"/>
        <end position="209"/>
    </location>
</feature>
<dbReference type="SUPFAM" id="SSF48452">
    <property type="entry name" value="TPR-like"/>
    <property type="match status" value="5"/>
</dbReference>
<dbReference type="GO" id="GO:0006396">
    <property type="term" value="P:RNA processing"/>
    <property type="evidence" value="ECO:0007669"/>
    <property type="project" value="InterPro"/>
</dbReference>
<organism evidence="13 14">
    <name type="scientific">Pirellulimonas nuda</name>
    <dbReference type="NCBI Taxonomy" id="2528009"/>
    <lineage>
        <taxon>Bacteria</taxon>
        <taxon>Pseudomonadati</taxon>
        <taxon>Planctomycetota</taxon>
        <taxon>Planctomycetia</taxon>
        <taxon>Pirellulales</taxon>
        <taxon>Lacipirellulaceae</taxon>
        <taxon>Pirellulimonas</taxon>
    </lineage>
</organism>
<dbReference type="InterPro" id="IPR026392">
    <property type="entry name" value="Exo/Archaeosortase_dom"/>
</dbReference>
<accession>A0A518DCZ2</accession>
<dbReference type="NCBIfam" id="TIGR02602">
    <property type="entry name" value="8TM_EpsH"/>
    <property type="match status" value="1"/>
</dbReference>
<evidence type="ECO:0000256" key="1">
    <source>
        <dbReference type="ARBA" id="ARBA00004651"/>
    </source>
</evidence>
<dbReference type="NCBIfam" id="TIGR04178">
    <property type="entry name" value="exo_archaeo"/>
    <property type="match status" value="1"/>
</dbReference>
<keyword evidence="8 12" id="KW-1133">Transmembrane helix</keyword>
<feature type="compositionally biased region" description="Low complexity" evidence="11">
    <location>
        <begin position="1469"/>
        <end position="1484"/>
    </location>
</feature>
<dbReference type="Proteomes" id="UP000317429">
    <property type="component" value="Chromosome"/>
</dbReference>
<evidence type="ECO:0000313" key="13">
    <source>
        <dbReference type="EMBL" id="QDU89354.1"/>
    </source>
</evidence>
<evidence type="ECO:0000256" key="9">
    <source>
        <dbReference type="ARBA" id="ARBA00023136"/>
    </source>
</evidence>
<gene>
    <name evidence="13" type="ORF">Pla175_27430</name>
</gene>
<feature type="transmembrane region" description="Helical" evidence="12">
    <location>
        <begin position="124"/>
        <end position="146"/>
    </location>
</feature>
<feature type="transmembrane region" description="Helical" evidence="12">
    <location>
        <begin position="216"/>
        <end position="237"/>
    </location>
</feature>
<feature type="transmembrane region" description="Helical" evidence="12">
    <location>
        <begin position="12"/>
        <end position="30"/>
    </location>
</feature>
<keyword evidence="3" id="KW-0645">Protease</keyword>
<dbReference type="EMBL" id="CP036291">
    <property type="protein sequence ID" value="QDU89354.1"/>
    <property type="molecule type" value="Genomic_DNA"/>
</dbReference>
<comment type="subcellular location">
    <subcellularLocation>
        <location evidence="1">Cell membrane</location>
        <topology evidence="1">Multi-pass membrane protein</topology>
    </subcellularLocation>
</comment>
<keyword evidence="4 12" id="KW-0812">Transmembrane</keyword>
<dbReference type="InterPro" id="IPR003107">
    <property type="entry name" value="HAT"/>
</dbReference>
<dbReference type="PANTHER" id="PTHR45586">
    <property type="entry name" value="TPR REPEAT-CONTAINING PROTEIN PA4667"/>
    <property type="match status" value="1"/>
</dbReference>
<keyword evidence="7 10" id="KW-0802">TPR repeat</keyword>
<name>A0A518DCZ2_9BACT</name>
<evidence type="ECO:0000256" key="5">
    <source>
        <dbReference type="ARBA" id="ARBA00022737"/>
    </source>
</evidence>
<dbReference type="Gene3D" id="1.25.40.10">
    <property type="entry name" value="Tetratricopeptide repeat domain"/>
    <property type="match status" value="6"/>
</dbReference>
<evidence type="ECO:0000256" key="7">
    <source>
        <dbReference type="ARBA" id="ARBA00022803"/>
    </source>
</evidence>
<proteinExistence type="predicted"/>
<dbReference type="PROSITE" id="PS50005">
    <property type="entry name" value="TPR"/>
    <property type="match status" value="2"/>
</dbReference>
<dbReference type="GO" id="GO:0006508">
    <property type="term" value="P:proteolysis"/>
    <property type="evidence" value="ECO:0007669"/>
    <property type="project" value="UniProtKB-KW"/>
</dbReference>
<dbReference type="PANTHER" id="PTHR45586:SF1">
    <property type="entry name" value="LIPOPOLYSACCHARIDE ASSEMBLY PROTEIN B"/>
    <property type="match status" value="1"/>
</dbReference>
<keyword evidence="13" id="KW-0449">Lipoprotein</keyword>
<evidence type="ECO:0000256" key="4">
    <source>
        <dbReference type="ARBA" id="ARBA00022692"/>
    </source>
</evidence>
<feature type="region of interest" description="Disordered" evidence="11">
    <location>
        <begin position="1458"/>
        <end position="1489"/>
    </location>
</feature>
<dbReference type="InterPro" id="IPR019734">
    <property type="entry name" value="TPR_rpt"/>
</dbReference>
<feature type="transmembrane region" description="Helical" evidence="12">
    <location>
        <begin position="46"/>
        <end position="62"/>
    </location>
</feature>
<dbReference type="InterPro" id="IPR011990">
    <property type="entry name" value="TPR-like_helical_dom_sf"/>
</dbReference>
<dbReference type="RefSeq" id="WP_197526803.1">
    <property type="nucleotide sequence ID" value="NZ_CP036291.1"/>
</dbReference>
<keyword evidence="2" id="KW-1003">Cell membrane</keyword>
<dbReference type="InterPro" id="IPR019127">
    <property type="entry name" value="Exosortase"/>
</dbReference>
<evidence type="ECO:0000256" key="2">
    <source>
        <dbReference type="ARBA" id="ARBA00022475"/>
    </source>
</evidence>
<feature type="repeat" description="TPR" evidence="10">
    <location>
        <begin position="1660"/>
        <end position="1693"/>
    </location>
</feature>
<evidence type="ECO:0000256" key="8">
    <source>
        <dbReference type="ARBA" id="ARBA00022989"/>
    </source>
</evidence>
<dbReference type="SMART" id="SM00386">
    <property type="entry name" value="HAT"/>
    <property type="match status" value="4"/>
</dbReference>
<feature type="transmembrane region" description="Helical" evidence="12">
    <location>
        <begin position="292"/>
        <end position="311"/>
    </location>
</feature>
<feature type="repeat" description="TPR" evidence="10">
    <location>
        <begin position="718"/>
        <end position="751"/>
    </location>
</feature>
<keyword evidence="9 12" id="KW-0472">Membrane</keyword>
<dbReference type="SMART" id="SM00028">
    <property type="entry name" value="TPR"/>
    <property type="match status" value="10"/>
</dbReference>
<dbReference type="KEGG" id="pnd:Pla175_27430"/>
<keyword evidence="14" id="KW-1185">Reference proteome</keyword>
<evidence type="ECO:0000256" key="11">
    <source>
        <dbReference type="SAM" id="MobiDB-lite"/>
    </source>
</evidence>
<dbReference type="InterPro" id="IPR013426">
    <property type="entry name" value="EpsH-like"/>
</dbReference>
<evidence type="ECO:0000256" key="6">
    <source>
        <dbReference type="ARBA" id="ARBA00022801"/>
    </source>
</evidence>
<evidence type="ECO:0000313" key="14">
    <source>
        <dbReference type="Proteomes" id="UP000317429"/>
    </source>
</evidence>